<dbReference type="Proteomes" id="UP000017836">
    <property type="component" value="Unassembled WGS sequence"/>
</dbReference>
<evidence type="ECO:0000256" key="1">
    <source>
        <dbReference type="SAM" id="MobiDB-lite"/>
    </source>
</evidence>
<evidence type="ECO:0000313" key="2">
    <source>
        <dbReference type="EMBL" id="ERM98793.1"/>
    </source>
</evidence>
<protein>
    <submittedName>
        <fullName evidence="2">Uncharacterized protein</fullName>
    </submittedName>
</protein>
<gene>
    <name evidence="2" type="ORF">AMTR_s00093p00066420</name>
</gene>
<organism evidence="2 3">
    <name type="scientific">Amborella trichopoda</name>
    <dbReference type="NCBI Taxonomy" id="13333"/>
    <lineage>
        <taxon>Eukaryota</taxon>
        <taxon>Viridiplantae</taxon>
        <taxon>Streptophyta</taxon>
        <taxon>Embryophyta</taxon>
        <taxon>Tracheophyta</taxon>
        <taxon>Spermatophyta</taxon>
        <taxon>Magnoliopsida</taxon>
        <taxon>Amborellales</taxon>
        <taxon>Amborellaceae</taxon>
        <taxon>Amborella</taxon>
    </lineage>
</organism>
<dbReference type="HOGENOM" id="CLU_2592970_0_0_1"/>
<dbReference type="Gramene" id="ERM98793">
    <property type="protein sequence ID" value="ERM98793"/>
    <property type="gene ID" value="AMTR_s00093p00066420"/>
</dbReference>
<sequence>MRVAQFIPQEDKGQVVQGFGQQNLSYKPIPGKNVEFQLKALIREGQSDSINKRFGSIPKQSGTDKKWFDNRPLRFGTAEE</sequence>
<dbReference type="EMBL" id="KI395256">
    <property type="protein sequence ID" value="ERM98793.1"/>
    <property type="molecule type" value="Genomic_DNA"/>
</dbReference>
<proteinExistence type="predicted"/>
<dbReference type="AlphaFoldDB" id="W1NSU5"/>
<name>W1NSU5_AMBTC</name>
<accession>W1NSU5</accession>
<keyword evidence="3" id="KW-1185">Reference proteome</keyword>
<feature type="region of interest" description="Disordered" evidence="1">
    <location>
        <begin position="52"/>
        <end position="80"/>
    </location>
</feature>
<reference evidence="3" key="1">
    <citation type="journal article" date="2013" name="Science">
        <title>The Amborella genome and the evolution of flowering plants.</title>
        <authorList>
            <consortium name="Amborella Genome Project"/>
        </authorList>
    </citation>
    <scope>NUCLEOTIDE SEQUENCE [LARGE SCALE GENOMIC DNA]</scope>
</reference>
<evidence type="ECO:0000313" key="3">
    <source>
        <dbReference type="Proteomes" id="UP000017836"/>
    </source>
</evidence>
<feature type="compositionally biased region" description="Basic and acidic residues" evidence="1">
    <location>
        <begin position="62"/>
        <end position="72"/>
    </location>
</feature>